<dbReference type="RefSeq" id="WP_247630929.1">
    <property type="nucleotide sequence ID" value="NZ_JAHWXN010000002.1"/>
</dbReference>
<evidence type="ECO:0000256" key="1">
    <source>
        <dbReference type="ARBA" id="ARBA00022801"/>
    </source>
</evidence>
<dbReference type="Gene3D" id="3.60.40.10">
    <property type="entry name" value="PPM-type phosphatase domain"/>
    <property type="match status" value="1"/>
</dbReference>
<dbReference type="SUPFAM" id="SSF81606">
    <property type="entry name" value="PP2C-like"/>
    <property type="match status" value="1"/>
</dbReference>
<proteinExistence type="predicted"/>
<dbReference type="EMBL" id="JAHWXN010000002">
    <property type="protein sequence ID" value="MCK2037537.1"/>
    <property type="molecule type" value="Genomic_DNA"/>
</dbReference>
<accession>A0ABT0FHL4</accession>
<dbReference type="PANTHER" id="PTHR43156:SF2">
    <property type="entry name" value="STAGE II SPORULATION PROTEIN E"/>
    <property type="match status" value="1"/>
</dbReference>
<dbReference type="InterPro" id="IPR052016">
    <property type="entry name" value="Bact_Sigma-Reg"/>
</dbReference>
<evidence type="ECO:0000313" key="4">
    <source>
        <dbReference type="Proteomes" id="UP001300096"/>
    </source>
</evidence>
<reference evidence="3 4" key="1">
    <citation type="submission" date="2021-06" db="EMBL/GenBank/DDBJ databases">
        <title>Genome-based taxonomic framework of Microbacterium strains isolated from marine environment, the description of four new species and reclassification of four preexisting species.</title>
        <authorList>
            <person name="Lee S.D."/>
            <person name="Kim S.-M."/>
            <person name="Byeon Y.-S."/>
            <person name="Yang H.L."/>
            <person name="Kim I.S."/>
        </authorList>
    </citation>
    <scope>NUCLEOTIDE SEQUENCE [LARGE SCALE GENOMIC DNA]</scope>
    <source>
        <strain evidence="3 4">SSW1-49</strain>
    </source>
</reference>
<dbReference type="InterPro" id="IPR001932">
    <property type="entry name" value="PPM-type_phosphatase-like_dom"/>
</dbReference>
<dbReference type="InterPro" id="IPR036457">
    <property type="entry name" value="PPM-type-like_dom_sf"/>
</dbReference>
<protein>
    <submittedName>
        <fullName evidence="3">Serine/threonine-protein phosphatase</fullName>
    </submittedName>
</protein>
<sequence length="450" mass="48016">MNAPTRGRAQPSSIEEAMDLLARQAMKPCEDGDVGRALDLVRAELDRMGTVQVELTEALIASQDRVHAMKALAQINVQGVASDATIGLLLEKALTLTDASLVFVFTRSGLVATAGDTTRVDSCVELATQTLAHASQGLLWSTPDDGAMVGALDPDGATERYVGFFRPDGHAFSTVDIPLVEAIVSALGVMLAFNELHQHELAQAAVEREHQLASALAQSVITDQPPVSPRIDIFARTTPASLTGGDFYVFGQTDGSIWFAVGDVAGKSLPAAMLMTRAVAACRIAFLANHDASVVEAFSRIEDELFDHLDDVGLFITMVVGVVDEAQRTVSLVNAGHSPVVVVRDGETQFVPASVPPVGVVRNRVPRTETVFLDHDDCVILGSDGLAEQSDPRGELFGYDRFRALCEQTYELPTAQLGEAIFDAVDAFAKGSPVSDDATLVVFKRAAVER</sequence>
<keyword evidence="1" id="KW-0378">Hydrolase</keyword>
<name>A0ABT0FHL4_9MICO</name>
<organism evidence="3 4">
    <name type="scientific">Microbacterium croceum</name>
    <dbReference type="NCBI Taxonomy" id="2851645"/>
    <lineage>
        <taxon>Bacteria</taxon>
        <taxon>Bacillati</taxon>
        <taxon>Actinomycetota</taxon>
        <taxon>Actinomycetes</taxon>
        <taxon>Micrococcales</taxon>
        <taxon>Microbacteriaceae</taxon>
        <taxon>Microbacterium</taxon>
    </lineage>
</organism>
<evidence type="ECO:0000313" key="3">
    <source>
        <dbReference type="EMBL" id="MCK2037537.1"/>
    </source>
</evidence>
<dbReference type="PANTHER" id="PTHR43156">
    <property type="entry name" value="STAGE II SPORULATION PROTEIN E-RELATED"/>
    <property type="match status" value="1"/>
</dbReference>
<dbReference type="PROSITE" id="PS51746">
    <property type="entry name" value="PPM_2"/>
    <property type="match status" value="1"/>
</dbReference>
<dbReference type="Pfam" id="PF07228">
    <property type="entry name" value="SpoIIE"/>
    <property type="match status" value="1"/>
</dbReference>
<gene>
    <name evidence="3" type="ORF">KZC51_15500</name>
</gene>
<comment type="caution">
    <text evidence="3">The sequence shown here is derived from an EMBL/GenBank/DDBJ whole genome shotgun (WGS) entry which is preliminary data.</text>
</comment>
<keyword evidence="4" id="KW-1185">Reference proteome</keyword>
<feature type="domain" description="PPM-type phosphatase" evidence="2">
    <location>
        <begin position="230"/>
        <end position="445"/>
    </location>
</feature>
<evidence type="ECO:0000259" key="2">
    <source>
        <dbReference type="PROSITE" id="PS51746"/>
    </source>
</evidence>
<dbReference type="SMART" id="SM00331">
    <property type="entry name" value="PP2C_SIG"/>
    <property type="match status" value="1"/>
</dbReference>
<dbReference type="Proteomes" id="UP001300096">
    <property type="component" value="Unassembled WGS sequence"/>
</dbReference>